<sequence length="184" mass="21809">MEENEIVCWHWDHSKGRIVKGMNILTGFYTSENERGIIRTPLTYQLIAKSETKIDLQRNKTKRISPVRGNEMMREKISVQIRGQVKFSYILADSWFACGENMRFIRKKRKTFLFEIKDNRLIATDKQERSKGYFIRIDQGVIPDETPIQVWLKDLEFPVVLFKQVFFKQRSINRGSYANQPAKQ</sequence>
<dbReference type="SUPFAM" id="SSF53098">
    <property type="entry name" value="Ribonuclease H-like"/>
    <property type="match status" value="1"/>
</dbReference>
<accession>A0A5J4Q8G5</accession>
<protein>
    <recommendedName>
        <fullName evidence="2">Transposase IS701-like DDE domain-containing protein</fullName>
    </recommendedName>
</protein>
<dbReference type="InterPro" id="IPR012337">
    <property type="entry name" value="RNaseH-like_sf"/>
</dbReference>
<reference evidence="1" key="1">
    <citation type="submission" date="2019-03" db="EMBL/GenBank/DDBJ databases">
        <title>Single cell metagenomics reveals metabolic interactions within the superorganism composed of flagellate Streblomastix strix and complex community of Bacteroidetes bacteria on its surface.</title>
        <authorList>
            <person name="Treitli S.C."/>
            <person name="Kolisko M."/>
            <person name="Husnik F."/>
            <person name="Keeling P."/>
            <person name="Hampl V."/>
        </authorList>
    </citation>
    <scope>NUCLEOTIDE SEQUENCE</scope>
    <source>
        <strain evidence="1">STM</strain>
    </source>
</reference>
<organism evidence="1">
    <name type="scientific">termite gut metagenome</name>
    <dbReference type="NCBI Taxonomy" id="433724"/>
    <lineage>
        <taxon>unclassified sequences</taxon>
        <taxon>metagenomes</taxon>
        <taxon>organismal metagenomes</taxon>
    </lineage>
</organism>
<gene>
    <name evidence="1" type="ORF">EZS27_032882</name>
</gene>
<name>A0A5J4Q8G5_9ZZZZ</name>
<proteinExistence type="predicted"/>
<evidence type="ECO:0008006" key="2">
    <source>
        <dbReference type="Google" id="ProtNLM"/>
    </source>
</evidence>
<dbReference type="EMBL" id="SNRY01004723">
    <property type="protein sequence ID" value="KAA6316873.1"/>
    <property type="molecule type" value="Genomic_DNA"/>
</dbReference>
<dbReference type="AlphaFoldDB" id="A0A5J4Q8G5"/>
<evidence type="ECO:0000313" key="1">
    <source>
        <dbReference type="EMBL" id="KAA6316873.1"/>
    </source>
</evidence>
<comment type="caution">
    <text evidence="1">The sequence shown here is derived from an EMBL/GenBank/DDBJ whole genome shotgun (WGS) entry which is preliminary data.</text>
</comment>